<keyword evidence="2" id="KW-1185">Reference proteome</keyword>
<sequence length="956" mass="105750">MANCVYHSPQFSEDTAWLPLWLQPHQLPAFGDYPKGEHTVSPLAWKNYVCSRENNCEKHDDCLYYRDDVVSSGCRLFLSGEDNSTEENTSSENATSFHLHLSSVTGSQFSDHVDEIAQTGRHEPNKSTPGKPFSAIQTVQKNGICSNVVEVDGDVPESKISPLNCVQRQVKSSSSMPVSRAEQKRVRFRKKVDFSNLKNKGICDAVELSIAASEALVISEMATSSLQCETFPTEAILEIALRVKRARKESYLDLTETVPPVLLSDALDETDQLSDLDDDIMKNAFDDVGLSFNQMVAPTSVNSFPNGNSSHNSGKLILLPISSSPLKASNLESPDKQTGKSPSVVPETQDDISEAVSQGSDAFLIKNPDARTLNHIVSEEKGRISEVIKGNALRGLNTRTSVKAFFIRETSFISESMDDLDKHSSEARSDAGHEVVASSSTPMQSVAGHGKNYHEQLVPSRELVRSSSFSLVDPLCSVVPCSLPDVTSDVNQKSENKNLETITGVPSIPLSELNCQCTVPDSKVEGHDIFKINTEGSILPSHRQFNLLKHCSMVVPNQGKVGEMAPAKAMPRESIKEKPINLFLTGKSTNFCAFKDAPSVPSSPKGKFEVKDGSENHNFGNMYCEQVKGPTSFRTNGAESADVATSVSKHQVDTNQGTPPRLTLQAQPLVKRSLPTKKVHFLEAKEGSGELQSLVRASGSKITKKKRVNEQFRRYKYGIQKDNCRYITKCNATNAKALIFQSLEFLLTGFSAQTEKKLEAVIREFGGYVLSSIPSCLKNLRREQALELSTWKLPIVLSPKKSGFLLTPKKYVNRPIQASKWHHLQGREPISFSNGSIFDKFAIMVYGKARFCTKFSKIIKCGGGLVYKSLQQLIQNTKDGKKSIGAILVEDESNVSRHLKQCILEQNLQMMTANWIINCLFSGKLLPFKKNKYASFHRIKMPTFPQDQTVEMSQEI</sequence>
<name>A0ACB7U2Q8_DIOAL</name>
<gene>
    <name evidence="1" type="ORF">IHE45_19G152400</name>
</gene>
<evidence type="ECO:0000313" key="2">
    <source>
        <dbReference type="Proteomes" id="UP000827976"/>
    </source>
</evidence>
<evidence type="ECO:0000313" key="1">
    <source>
        <dbReference type="EMBL" id="KAH7654597.1"/>
    </source>
</evidence>
<reference evidence="2" key="1">
    <citation type="journal article" date="2022" name="Nat. Commun.">
        <title>Chromosome evolution and the genetic basis of agronomically important traits in greater yam.</title>
        <authorList>
            <person name="Bredeson J.V."/>
            <person name="Lyons J.B."/>
            <person name="Oniyinde I.O."/>
            <person name="Okereke N.R."/>
            <person name="Kolade O."/>
            <person name="Nnabue I."/>
            <person name="Nwadili C.O."/>
            <person name="Hribova E."/>
            <person name="Parker M."/>
            <person name="Nwogha J."/>
            <person name="Shu S."/>
            <person name="Carlson J."/>
            <person name="Kariba R."/>
            <person name="Muthemba S."/>
            <person name="Knop K."/>
            <person name="Barton G.J."/>
            <person name="Sherwood A.V."/>
            <person name="Lopez-Montes A."/>
            <person name="Asiedu R."/>
            <person name="Jamnadass R."/>
            <person name="Muchugi A."/>
            <person name="Goodstein D."/>
            <person name="Egesi C.N."/>
            <person name="Featherston J."/>
            <person name="Asfaw A."/>
            <person name="Simpson G.G."/>
            <person name="Dolezel J."/>
            <person name="Hendre P.S."/>
            <person name="Van Deynze A."/>
            <person name="Kumar P.L."/>
            <person name="Obidiegwu J.E."/>
            <person name="Bhattacharjee R."/>
            <person name="Rokhsar D.S."/>
        </authorList>
    </citation>
    <scope>NUCLEOTIDE SEQUENCE [LARGE SCALE GENOMIC DNA]</scope>
    <source>
        <strain evidence="2">cv. TDa95/00328</strain>
    </source>
</reference>
<accession>A0ACB7U2Q8</accession>
<dbReference type="Proteomes" id="UP000827976">
    <property type="component" value="Chromosome 19"/>
</dbReference>
<proteinExistence type="predicted"/>
<organism evidence="1 2">
    <name type="scientific">Dioscorea alata</name>
    <name type="common">Purple yam</name>
    <dbReference type="NCBI Taxonomy" id="55571"/>
    <lineage>
        <taxon>Eukaryota</taxon>
        <taxon>Viridiplantae</taxon>
        <taxon>Streptophyta</taxon>
        <taxon>Embryophyta</taxon>
        <taxon>Tracheophyta</taxon>
        <taxon>Spermatophyta</taxon>
        <taxon>Magnoliopsida</taxon>
        <taxon>Liliopsida</taxon>
        <taxon>Dioscoreales</taxon>
        <taxon>Dioscoreaceae</taxon>
        <taxon>Dioscorea</taxon>
    </lineage>
</organism>
<dbReference type="EMBL" id="CM037029">
    <property type="protein sequence ID" value="KAH7654597.1"/>
    <property type="molecule type" value="Genomic_DNA"/>
</dbReference>
<comment type="caution">
    <text evidence="1">The sequence shown here is derived from an EMBL/GenBank/DDBJ whole genome shotgun (WGS) entry which is preliminary data.</text>
</comment>
<protein>
    <submittedName>
        <fullName evidence="1">BRCT domain-containing protein</fullName>
    </submittedName>
</protein>